<keyword evidence="2" id="KW-1185">Reference proteome</keyword>
<dbReference type="KEGG" id="psyt:DSAG12_00805"/>
<dbReference type="RefSeq" id="WP_147661913.1">
    <property type="nucleotide sequence ID" value="NZ_CP042905.2"/>
</dbReference>
<dbReference type="GeneID" id="41328804"/>
<organism evidence="1 2">
    <name type="scientific">Promethearchaeum syntrophicum</name>
    <dbReference type="NCBI Taxonomy" id="2594042"/>
    <lineage>
        <taxon>Archaea</taxon>
        <taxon>Promethearchaeati</taxon>
        <taxon>Promethearchaeota</taxon>
        <taxon>Promethearchaeia</taxon>
        <taxon>Promethearchaeales</taxon>
        <taxon>Promethearchaeaceae</taxon>
        <taxon>Promethearchaeum</taxon>
    </lineage>
</organism>
<protein>
    <recommendedName>
        <fullName evidence="3">PD-(D/E)XK endonuclease-like domain-containing protein</fullName>
    </recommendedName>
</protein>
<dbReference type="AlphaFoldDB" id="A0A5B9D7D3"/>
<evidence type="ECO:0000313" key="2">
    <source>
        <dbReference type="Proteomes" id="UP000321408"/>
    </source>
</evidence>
<accession>A0A5B9D7D3</accession>
<sequence>MVEIETRKFYQGGVEYEFKWVENRHHLPNIAQNFGNKLIKYYNLVCSNVYPEKLFNSKEILRCSSFKLKNLDKDGLKKISLELIKNNYVTLVNDENTPKDVSKSIVNLVKMTRIWYDIFYYQMKKNPKHGPILQKILELNENSLSIEIPIWSSTLESFRTKLIQRTEFSCITGELFTGHIDLLLYDELDNSIIVADYKPENGFLRSLPQVATYGLFIKKMLKLDKIKCISFSKDKLWIYDPEIIKKQIPYYIERFGNPNLIWRYLVKTI</sequence>
<evidence type="ECO:0008006" key="3">
    <source>
        <dbReference type="Google" id="ProtNLM"/>
    </source>
</evidence>
<reference evidence="1 2" key="2">
    <citation type="journal article" date="2024" name="Int. J. Syst. Evol. Microbiol.">
        <title>Promethearchaeum syntrophicum gen. nov., sp. nov., an anaerobic, obligately syntrophic archaeon, the first isolate of the lineage 'Asgard' archaea, and proposal of the new archaeal phylum Promethearchaeota phyl. nov. and kingdom Promethearchaeati regn. nov.</title>
        <authorList>
            <person name="Imachi H."/>
            <person name="Nobu M.K."/>
            <person name="Kato S."/>
            <person name="Takaki Y."/>
            <person name="Miyazaki M."/>
            <person name="Miyata M."/>
            <person name="Ogawara M."/>
            <person name="Saito Y."/>
            <person name="Sakai S."/>
            <person name="Tahara Y.O."/>
            <person name="Takano Y."/>
            <person name="Tasumi E."/>
            <person name="Uematsu K."/>
            <person name="Yoshimura T."/>
            <person name="Itoh T."/>
            <person name="Ohkuma M."/>
            <person name="Takai K."/>
        </authorList>
    </citation>
    <scope>NUCLEOTIDE SEQUENCE [LARGE SCALE GENOMIC DNA]</scope>
    <source>
        <strain evidence="1 2">MK-D1</strain>
    </source>
</reference>
<dbReference type="Proteomes" id="UP000321408">
    <property type="component" value="Chromosome"/>
</dbReference>
<dbReference type="EMBL" id="CP042905">
    <property type="protein sequence ID" value="QEE14982.1"/>
    <property type="molecule type" value="Genomic_DNA"/>
</dbReference>
<name>A0A5B9D7D3_9ARCH</name>
<proteinExistence type="predicted"/>
<reference evidence="1 2" key="1">
    <citation type="journal article" date="2020" name="Nature">
        <title>Isolation of an archaeon at the prokaryote-eukaryote interface.</title>
        <authorList>
            <person name="Imachi H."/>
            <person name="Nobu M.K."/>
            <person name="Nakahara N."/>
            <person name="Morono Y."/>
            <person name="Ogawara M."/>
            <person name="Takaki Y."/>
            <person name="Takano Y."/>
            <person name="Uematsu K."/>
            <person name="Ikuta T."/>
            <person name="Ito M."/>
            <person name="Matsui Y."/>
            <person name="Miyazaki M."/>
            <person name="Murata K."/>
            <person name="Saito Y."/>
            <person name="Sakai S."/>
            <person name="Song C."/>
            <person name="Tasumi E."/>
            <person name="Yamanaka Y."/>
            <person name="Yamaguchi T."/>
            <person name="Kamagata Y."/>
            <person name="Tamaki H."/>
            <person name="Takai K."/>
        </authorList>
    </citation>
    <scope>NUCLEOTIDE SEQUENCE [LARGE SCALE GENOMIC DNA]</scope>
    <source>
        <strain evidence="1 2">MK-D1</strain>
    </source>
</reference>
<evidence type="ECO:0000313" key="1">
    <source>
        <dbReference type="EMBL" id="QEE14982.1"/>
    </source>
</evidence>
<gene>
    <name evidence="1" type="ORF">DSAG12_00805</name>
</gene>